<dbReference type="PANTHER" id="PTHR30353">
    <property type="entry name" value="INNER MEMBRANE PROTEIN DEDA-RELATED"/>
    <property type="match status" value="1"/>
</dbReference>
<feature type="transmembrane region" description="Helical" evidence="7">
    <location>
        <begin position="65"/>
        <end position="86"/>
    </location>
</feature>
<organism evidence="9 10">
    <name type="scientific">Nocardia cerradoensis</name>
    <dbReference type="NCBI Taxonomy" id="85688"/>
    <lineage>
        <taxon>Bacteria</taxon>
        <taxon>Bacillati</taxon>
        <taxon>Actinomycetota</taxon>
        <taxon>Actinomycetes</taxon>
        <taxon>Mycobacteriales</taxon>
        <taxon>Nocardiaceae</taxon>
        <taxon>Nocardia</taxon>
    </lineage>
</organism>
<comment type="subcellular location">
    <subcellularLocation>
        <location evidence="1 7">Cell membrane</location>
        <topology evidence="1 7">Multi-pass membrane protein</topology>
    </subcellularLocation>
</comment>
<feature type="domain" description="VTT" evidence="8">
    <location>
        <begin position="42"/>
        <end position="172"/>
    </location>
</feature>
<accession>A0A231H5B2</accession>
<dbReference type="AlphaFoldDB" id="A0A231H5B2"/>
<evidence type="ECO:0000313" key="10">
    <source>
        <dbReference type="Proteomes" id="UP000215506"/>
    </source>
</evidence>
<name>A0A231H5B2_9NOCA</name>
<evidence type="ECO:0000256" key="1">
    <source>
        <dbReference type="ARBA" id="ARBA00004651"/>
    </source>
</evidence>
<feature type="transmembrane region" description="Helical" evidence="7">
    <location>
        <begin position="152"/>
        <end position="172"/>
    </location>
</feature>
<dbReference type="EMBL" id="NGAF01000007">
    <property type="protein sequence ID" value="OXR44035.1"/>
    <property type="molecule type" value="Genomic_DNA"/>
</dbReference>
<proteinExistence type="inferred from homology"/>
<evidence type="ECO:0000259" key="8">
    <source>
        <dbReference type="Pfam" id="PF09335"/>
    </source>
</evidence>
<keyword evidence="4 7" id="KW-0812">Transmembrane</keyword>
<keyword evidence="5 7" id="KW-1133">Transmembrane helix</keyword>
<comment type="similarity">
    <text evidence="2 7">Belongs to the DedA family.</text>
</comment>
<protein>
    <submittedName>
        <fullName evidence="9">Putative membrane protein</fullName>
    </submittedName>
</protein>
<evidence type="ECO:0000256" key="3">
    <source>
        <dbReference type="ARBA" id="ARBA00022475"/>
    </source>
</evidence>
<keyword evidence="6 7" id="KW-0472">Membrane</keyword>
<evidence type="ECO:0000313" key="9">
    <source>
        <dbReference type="EMBL" id="OXR44035.1"/>
    </source>
</evidence>
<dbReference type="InterPro" id="IPR032818">
    <property type="entry name" value="DedA-like"/>
</dbReference>
<keyword evidence="10" id="KW-1185">Reference proteome</keyword>
<evidence type="ECO:0000256" key="6">
    <source>
        <dbReference type="ARBA" id="ARBA00023136"/>
    </source>
</evidence>
<evidence type="ECO:0000256" key="4">
    <source>
        <dbReference type="ARBA" id="ARBA00022692"/>
    </source>
</evidence>
<sequence length="208" mass="22028">MTGTWTALNPTSGSSLLANFGALAVLVGTFAESGLLVVGFFLPGDTLIFPAGILCAGGSHSGPHLVLWQVLLCAAIGSIVGAQAGYTFGKHGGRAVLQRTSNSRLHTVVARGERWLDRYGARRAIVIGRFVPMVRTVISPVAGVLDVPTRTFTLWQIVAAIVWSQSLVLLGYWLGASVPNVDKYLLPAVAVIVVVSMLPLLGQLRRRA</sequence>
<comment type="caution">
    <text evidence="9">The sequence shown here is derived from an EMBL/GenBank/DDBJ whole genome shotgun (WGS) entry which is preliminary data.</text>
</comment>
<dbReference type="Proteomes" id="UP000215506">
    <property type="component" value="Unassembled WGS sequence"/>
</dbReference>
<dbReference type="Pfam" id="PF09335">
    <property type="entry name" value="VTT_dom"/>
    <property type="match status" value="1"/>
</dbReference>
<evidence type="ECO:0000256" key="7">
    <source>
        <dbReference type="RuleBase" id="RU367016"/>
    </source>
</evidence>
<gene>
    <name evidence="9" type="ORF">B7C42_03591</name>
</gene>
<evidence type="ECO:0000256" key="2">
    <source>
        <dbReference type="ARBA" id="ARBA00010792"/>
    </source>
</evidence>
<dbReference type="RefSeq" id="WP_094025950.1">
    <property type="nucleotide sequence ID" value="NZ_NGAF01000007.1"/>
</dbReference>
<reference evidence="9 10" key="1">
    <citation type="submission" date="2017-07" db="EMBL/GenBank/DDBJ databases">
        <title>First draft Genome Sequence of Nocardia cerradoensis isolated from human infection.</title>
        <authorList>
            <person name="Carrasco G."/>
        </authorList>
    </citation>
    <scope>NUCLEOTIDE SEQUENCE [LARGE SCALE GENOMIC DNA]</scope>
    <source>
        <strain evidence="9 10">CNM20130759</strain>
    </source>
</reference>
<dbReference type="PANTHER" id="PTHR30353:SF0">
    <property type="entry name" value="TRANSMEMBRANE PROTEIN"/>
    <property type="match status" value="1"/>
</dbReference>
<dbReference type="GO" id="GO:0005886">
    <property type="term" value="C:plasma membrane"/>
    <property type="evidence" value="ECO:0007669"/>
    <property type="project" value="UniProtKB-SubCell"/>
</dbReference>
<evidence type="ECO:0000256" key="5">
    <source>
        <dbReference type="ARBA" id="ARBA00022989"/>
    </source>
</evidence>
<keyword evidence="3 7" id="KW-1003">Cell membrane</keyword>
<dbReference type="InterPro" id="IPR032816">
    <property type="entry name" value="VTT_dom"/>
</dbReference>
<feature type="transmembrane region" description="Helical" evidence="7">
    <location>
        <begin position="184"/>
        <end position="202"/>
    </location>
</feature>
<feature type="transmembrane region" description="Helical" evidence="7">
    <location>
        <begin position="20"/>
        <end position="44"/>
    </location>
</feature>